<gene>
    <name evidence="1" type="ORF">HBO13_22555</name>
    <name evidence="2" type="ORF">HBO30_24375</name>
</gene>
<dbReference type="EMBL" id="JAAQYH010000012">
    <property type="protein sequence ID" value="NNA75428.1"/>
    <property type="molecule type" value="Genomic_DNA"/>
</dbReference>
<evidence type="ECO:0000313" key="4">
    <source>
        <dbReference type="Proteomes" id="UP000586252"/>
    </source>
</evidence>
<reference evidence="3 4" key="1">
    <citation type="journal article" date="2020" name="Front. Microbiol.">
        <title>Genetic Organization of the aprX-lipA2 Operon Affects the Proteolytic Potential of Pseudomonas Species in Milk.</title>
        <authorList>
            <person name="Maier C."/>
            <person name="Huptas C."/>
            <person name="von Neubeck M."/>
            <person name="Scherer S."/>
            <person name="Wenning M."/>
            <person name="Lucking G."/>
        </authorList>
    </citation>
    <scope>NUCLEOTIDE SEQUENCE [LARGE SCALE GENOMIC DNA]</scope>
    <source>
        <strain evidence="2 4">WS 5404</strain>
        <strain evidence="1 3">WS 5405</strain>
    </source>
</reference>
<accession>A0A7Y1QJ16</accession>
<dbReference type="AlphaFoldDB" id="A0A7Y1QJ16"/>
<name>A0A7Y1QJ16_9PSED</name>
<dbReference type="RefSeq" id="WP_157255569.1">
    <property type="nucleotide sequence ID" value="NZ_JAAQYH010000012.1"/>
</dbReference>
<comment type="caution">
    <text evidence="2">The sequence shown here is derived from an EMBL/GenBank/DDBJ whole genome shotgun (WGS) entry which is preliminary data.</text>
</comment>
<evidence type="ECO:0000313" key="3">
    <source>
        <dbReference type="Proteomes" id="UP000535954"/>
    </source>
</evidence>
<evidence type="ECO:0000313" key="2">
    <source>
        <dbReference type="EMBL" id="NNA81858.1"/>
    </source>
</evidence>
<dbReference type="GeneID" id="45736644"/>
<proteinExistence type="predicted"/>
<dbReference type="Proteomes" id="UP000586252">
    <property type="component" value="Unassembled WGS sequence"/>
</dbReference>
<sequence>MTHGIQFYDSRGGETLGLNSKTMRAVSLVYGKGLPTNGAMVALPKFDPLKGVVMVEAYGIEQTIMPGYSIVGAYPNASLKFDVLDAEWAAAFGAQYANQQYSIMAVHYK</sequence>
<evidence type="ECO:0000313" key="1">
    <source>
        <dbReference type="EMBL" id="NNA75428.1"/>
    </source>
</evidence>
<organism evidence="2 4">
    <name type="scientific">Pseudomonas lactis</name>
    <dbReference type="NCBI Taxonomy" id="1615674"/>
    <lineage>
        <taxon>Bacteria</taxon>
        <taxon>Pseudomonadati</taxon>
        <taxon>Pseudomonadota</taxon>
        <taxon>Gammaproteobacteria</taxon>
        <taxon>Pseudomonadales</taxon>
        <taxon>Pseudomonadaceae</taxon>
        <taxon>Pseudomonas</taxon>
    </lineage>
</organism>
<dbReference type="EMBL" id="JAAQYI010000013">
    <property type="protein sequence ID" value="NNA81858.1"/>
    <property type="molecule type" value="Genomic_DNA"/>
</dbReference>
<protein>
    <submittedName>
        <fullName evidence="2">Uncharacterized protein</fullName>
    </submittedName>
</protein>
<dbReference type="Proteomes" id="UP000535954">
    <property type="component" value="Unassembled WGS sequence"/>
</dbReference>